<protein>
    <submittedName>
        <fullName evidence="1">Uncharacterized protein</fullName>
    </submittedName>
</protein>
<reference evidence="1" key="1">
    <citation type="thesis" date="2020" institute="ProQuest LLC" country="789 East Eisenhower Parkway, Ann Arbor, MI, USA">
        <title>Comparative Genomics and Chromosome Evolution.</title>
        <authorList>
            <person name="Mudd A.B."/>
        </authorList>
    </citation>
    <scope>NUCLEOTIDE SEQUENCE</scope>
    <source>
        <strain evidence="1">HN-11 Male</strain>
        <tissue evidence="1">Kidney and liver</tissue>
    </source>
</reference>
<accession>A0A8J6K5I5</accession>
<keyword evidence="2" id="KW-1185">Reference proteome</keyword>
<name>A0A8J6K5I5_ELECQ</name>
<organism evidence="1 2">
    <name type="scientific">Eleutherodactylus coqui</name>
    <name type="common">Puerto Rican coqui</name>
    <dbReference type="NCBI Taxonomy" id="57060"/>
    <lineage>
        <taxon>Eukaryota</taxon>
        <taxon>Metazoa</taxon>
        <taxon>Chordata</taxon>
        <taxon>Craniata</taxon>
        <taxon>Vertebrata</taxon>
        <taxon>Euteleostomi</taxon>
        <taxon>Amphibia</taxon>
        <taxon>Batrachia</taxon>
        <taxon>Anura</taxon>
        <taxon>Neobatrachia</taxon>
        <taxon>Hyloidea</taxon>
        <taxon>Eleutherodactylidae</taxon>
        <taxon>Eleutherodactylinae</taxon>
        <taxon>Eleutherodactylus</taxon>
        <taxon>Eleutherodactylus</taxon>
    </lineage>
</organism>
<comment type="caution">
    <text evidence="1">The sequence shown here is derived from an EMBL/GenBank/DDBJ whole genome shotgun (WGS) entry which is preliminary data.</text>
</comment>
<dbReference type="Proteomes" id="UP000770717">
    <property type="component" value="Unassembled WGS sequence"/>
</dbReference>
<evidence type="ECO:0000313" key="2">
    <source>
        <dbReference type="Proteomes" id="UP000770717"/>
    </source>
</evidence>
<sequence>MMLRVQFRRPAVKPGHLSTLRMHKCSQNPLVCHRQKFIPPIGWLTLYSNVSAIFHRLLHLSHIHFLNKPYPFPIKPYPLIKRCAS</sequence>
<gene>
    <name evidence="1" type="ORF">GDO78_010705</name>
</gene>
<proteinExistence type="predicted"/>
<evidence type="ECO:0000313" key="1">
    <source>
        <dbReference type="EMBL" id="KAG9481608.1"/>
    </source>
</evidence>
<dbReference type="EMBL" id="WNTK01000006">
    <property type="protein sequence ID" value="KAG9481608.1"/>
    <property type="molecule type" value="Genomic_DNA"/>
</dbReference>
<dbReference type="AlphaFoldDB" id="A0A8J6K5I5"/>